<keyword evidence="4" id="KW-0812">Transmembrane</keyword>
<evidence type="ECO:0000259" key="5">
    <source>
        <dbReference type="PROSITE" id="PS01124"/>
    </source>
</evidence>
<gene>
    <name evidence="6" type="ORF">KB449_24260</name>
</gene>
<evidence type="ECO:0000256" key="4">
    <source>
        <dbReference type="SAM" id="Phobius"/>
    </source>
</evidence>
<dbReference type="InterPro" id="IPR009057">
    <property type="entry name" value="Homeodomain-like_sf"/>
</dbReference>
<evidence type="ECO:0000256" key="2">
    <source>
        <dbReference type="ARBA" id="ARBA00023125"/>
    </source>
</evidence>
<feature type="domain" description="HTH araC/xylS-type" evidence="5">
    <location>
        <begin position="668"/>
        <end position="767"/>
    </location>
</feature>
<keyword evidence="4" id="KW-1133">Transmembrane helix</keyword>
<organism evidence="6 7">
    <name type="scientific">Cohnella hashimotonis</name>
    <dbReference type="NCBI Taxonomy" id="2826895"/>
    <lineage>
        <taxon>Bacteria</taxon>
        <taxon>Bacillati</taxon>
        <taxon>Bacillota</taxon>
        <taxon>Bacilli</taxon>
        <taxon>Bacillales</taxon>
        <taxon>Paenibacillaceae</taxon>
        <taxon>Cohnella</taxon>
    </lineage>
</organism>
<name>A0ABT6TMP2_9BACL</name>
<protein>
    <submittedName>
        <fullName evidence="6">Helix-turn-helix domain-containing protein</fullName>
    </submittedName>
</protein>
<dbReference type="Proteomes" id="UP001161691">
    <property type="component" value="Unassembled WGS sequence"/>
</dbReference>
<comment type="caution">
    <text evidence="6">The sequence shown here is derived from an EMBL/GenBank/DDBJ whole genome shotgun (WGS) entry which is preliminary data.</text>
</comment>
<keyword evidence="3" id="KW-0804">Transcription</keyword>
<dbReference type="PROSITE" id="PS01124">
    <property type="entry name" value="HTH_ARAC_FAMILY_2"/>
    <property type="match status" value="1"/>
</dbReference>
<sequence length="776" mass="87676">MLNLTDTRAFVSRMRLNWSHFKSKLLLKYTLSYILIFLIPLTGVTASVYESAVRSLRTEIEQSNLNQLDQVKRTLDGRITELQEIAGRITYDEHLTSYMVHHDYYGMEAIQTLANYKASSSILQDLFLYFRDDSVVYSYRGLMNLDVAFGSTYQFSQTSRQELTREMNTAIQPVMRPAEQVTINARQESMLTLLVPIKPNNPFPYGTVVYLMKETNLTGMMASILNDFSGSSYIFDAQGNKLTGTSHGETMDRAGLNRIASLSTGIHSMKLDGKQQSVVAVKSETNGWTYVTTMPSHQFFGRVAHIKSLILIVFCLVGLIGIAAAMVLARRQYHPIKNLMEFVKLRSSVNVEAPDSRNEWDWIRHTIHEYSARADMQQPYVRNQCLLLLLKHGKPEDPEIERLVQSAGLELAPGKSLCFSVILTWEELPDPASSRAIVAQLAERFREARFPELGASAYGVDLSPSERFALMVSMSAESDQPVQERVEQVVGAVLSHLGDELRQQLSLGVGTPYDSLGELNQSFIEAATALQFRLMGEQGRVTYFEGLAQQEHASGDAFWLPKKSMLKLEQSLKQGNEAVAAQTIQSLVAEIRGVKLSVSLLRCVCFDLLNALLRTASEYGMTGVMNNIPGFTSFETLEELESRLIELSSLICRQVERKTETEQQSLIENIVDYVDSQYADYTLSLEHIALKYSVSTSYLSRSFKEKMGMTFSQYIWRLRTDEVMRQLVTTSAPLKEIIERVGYLDAPNFIRKFKNETGYTPGQYRKLYAQVNVPAE</sequence>
<reference evidence="6" key="1">
    <citation type="submission" date="2023-04" db="EMBL/GenBank/DDBJ databases">
        <title>Comparative genomic analysis of Cohnella hashimotonis sp. nov., isolated from the International Space Station.</title>
        <authorList>
            <person name="Venkateswaran K."/>
            <person name="Simpson A."/>
        </authorList>
    </citation>
    <scope>NUCLEOTIDE SEQUENCE</scope>
    <source>
        <strain evidence="6">F6_2S_P_1</strain>
    </source>
</reference>
<keyword evidence="1" id="KW-0805">Transcription regulation</keyword>
<dbReference type="SUPFAM" id="SSF46689">
    <property type="entry name" value="Homeodomain-like"/>
    <property type="match status" value="2"/>
</dbReference>
<dbReference type="EMBL" id="JAGRPV010000001">
    <property type="protein sequence ID" value="MDI4648086.1"/>
    <property type="molecule type" value="Genomic_DNA"/>
</dbReference>
<dbReference type="Pfam" id="PF17853">
    <property type="entry name" value="GGDEF_2"/>
    <property type="match status" value="1"/>
</dbReference>
<dbReference type="Gene3D" id="1.10.10.60">
    <property type="entry name" value="Homeodomain-like"/>
    <property type="match status" value="2"/>
</dbReference>
<evidence type="ECO:0000256" key="1">
    <source>
        <dbReference type="ARBA" id="ARBA00023015"/>
    </source>
</evidence>
<dbReference type="SMART" id="SM00342">
    <property type="entry name" value="HTH_ARAC"/>
    <property type="match status" value="1"/>
</dbReference>
<keyword evidence="2" id="KW-0238">DNA-binding</keyword>
<feature type="transmembrane region" description="Helical" evidence="4">
    <location>
        <begin position="309"/>
        <end position="329"/>
    </location>
</feature>
<dbReference type="Pfam" id="PF12833">
    <property type="entry name" value="HTH_18"/>
    <property type="match status" value="1"/>
</dbReference>
<dbReference type="RefSeq" id="WP_282910824.1">
    <property type="nucleotide sequence ID" value="NZ_JAGRPV010000001.1"/>
</dbReference>
<keyword evidence="4" id="KW-0472">Membrane</keyword>
<evidence type="ECO:0000313" key="7">
    <source>
        <dbReference type="Proteomes" id="UP001161691"/>
    </source>
</evidence>
<dbReference type="PANTHER" id="PTHR43280:SF2">
    <property type="entry name" value="HTH-TYPE TRANSCRIPTIONAL REGULATOR EXSA"/>
    <property type="match status" value="1"/>
</dbReference>
<evidence type="ECO:0000256" key="3">
    <source>
        <dbReference type="ARBA" id="ARBA00023163"/>
    </source>
</evidence>
<dbReference type="InterPro" id="IPR018060">
    <property type="entry name" value="HTH_AraC"/>
</dbReference>
<dbReference type="InterPro" id="IPR041522">
    <property type="entry name" value="CdaR_GGDEF"/>
</dbReference>
<keyword evidence="7" id="KW-1185">Reference proteome</keyword>
<accession>A0ABT6TMP2</accession>
<proteinExistence type="predicted"/>
<evidence type="ECO:0000313" key="6">
    <source>
        <dbReference type="EMBL" id="MDI4648086.1"/>
    </source>
</evidence>
<dbReference type="PANTHER" id="PTHR43280">
    <property type="entry name" value="ARAC-FAMILY TRANSCRIPTIONAL REGULATOR"/>
    <property type="match status" value="1"/>
</dbReference>